<gene>
    <name evidence="2" type="ORF">HP397_02670</name>
</gene>
<organism evidence="2 3">
    <name type="scientific">Streptobacillus felis</name>
    <dbReference type="NCBI Taxonomy" id="1384509"/>
    <lineage>
        <taxon>Bacteria</taxon>
        <taxon>Fusobacteriati</taxon>
        <taxon>Fusobacteriota</taxon>
        <taxon>Fusobacteriia</taxon>
        <taxon>Fusobacteriales</taxon>
        <taxon>Leptotrichiaceae</taxon>
        <taxon>Streptobacillus</taxon>
    </lineage>
</organism>
<dbReference type="RefSeq" id="WP_180135759.1">
    <property type="nucleotide sequence ID" value="NZ_JABMKT010000009.1"/>
</dbReference>
<comment type="caution">
    <text evidence="2">The sequence shown here is derived from an EMBL/GenBank/DDBJ whole genome shotgun (WGS) entry which is preliminary data.</text>
</comment>
<keyword evidence="3" id="KW-1185">Reference proteome</keyword>
<dbReference type="AlphaFoldDB" id="A0A7Z0PEJ9"/>
<evidence type="ECO:0000313" key="2">
    <source>
        <dbReference type="EMBL" id="NYV27732.1"/>
    </source>
</evidence>
<reference evidence="2 3" key="1">
    <citation type="submission" date="2020-05" db="EMBL/GenBank/DDBJ databases">
        <title>Streptobacillus felis strain LHL191014123.</title>
        <authorList>
            <person name="Fawzy A."/>
            <person name="Rau J."/>
            <person name="Risse K."/>
            <person name="Schauerte N."/>
            <person name="Geiger C."/>
            <person name="Blom J."/>
            <person name="Imirzalioglu C."/>
            <person name="Falgenhauer J."/>
            <person name="Bach A."/>
            <person name="Herden C."/>
            <person name="Eisenberg T."/>
        </authorList>
    </citation>
    <scope>NUCLEOTIDE SEQUENCE [LARGE SCALE GENOMIC DNA]</scope>
    <source>
        <strain evidence="2 3">LHL191014123</strain>
    </source>
</reference>
<protein>
    <recommendedName>
        <fullName evidence="4">PLAT domain-containing protein</fullName>
    </recommendedName>
</protein>
<evidence type="ECO:0008006" key="4">
    <source>
        <dbReference type="Google" id="ProtNLM"/>
    </source>
</evidence>
<sequence>MKKLLLALLVTFSFLSFSHVVTVNVLEGKEKGEILIRAIDDSGNREANEEIYVLSDIAYDGDLEVFEEPGSEDFHGKLILFKGSLDDMGELTLPKPGVKRYIILIAGGGDHDFVGKGIALTVEDEENWEKVLEKHSKKLGDFFKIYKTKKF</sequence>
<feature type="chain" id="PRO_5031234149" description="PLAT domain-containing protein" evidence="1">
    <location>
        <begin position="19"/>
        <end position="151"/>
    </location>
</feature>
<keyword evidence="1" id="KW-0732">Signal</keyword>
<evidence type="ECO:0000313" key="3">
    <source>
        <dbReference type="Proteomes" id="UP000526184"/>
    </source>
</evidence>
<accession>A0A7Z0PEJ9</accession>
<feature type="signal peptide" evidence="1">
    <location>
        <begin position="1"/>
        <end position="18"/>
    </location>
</feature>
<name>A0A7Z0PEJ9_9FUSO</name>
<proteinExistence type="predicted"/>
<dbReference type="Proteomes" id="UP000526184">
    <property type="component" value="Unassembled WGS sequence"/>
</dbReference>
<evidence type="ECO:0000256" key="1">
    <source>
        <dbReference type="SAM" id="SignalP"/>
    </source>
</evidence>
<dbReference type="EMBL" id="JABMKT010000009">
    <property type="protein sequence ID" value="NYV27732.1"/>
    <property type="molecule type" value="Genomic_DNA"/>
</dbReference>